<dbReference type="InterPro" id="IPR021104">
    <property type="entry name" value="KfrA_DNA-bd_N"/>
</dbReference>
<dbReference type="EMBL" id="RBXL01000002">
    <property type="protein sequence ID" value="RKT37955.1"/>
    <property type="molecule type" value="Genomic_DNA"/>
</dbReference>
<feature type="domain" description="KfrA N-terminal DNA-binding" evidence="2">
    <location>
        <begin position="7"/>
        <end position="118"/>
    </location>
</feature>
<proteinExistence type="predicted"/>
<reference evidence="3 4" key="1">
    <citation type="submission" date="2018-10" db="EMBL/GenBank/DDBJ databases">
        <title>Genomic Encyclopedia of Archaeal and Bacterial Type Strains, Phase II (KMG-II): from individual species to whole genera.</title>
        <authorList>
            <person name="Goeker M."/>
        </authorList>
    </citation>
    <scope>NUCLEOTIDE SEQUENCE [LARGE SCALE GENOMIC DNA]</scope>
    <source>
        <strain evidence="3 4">DSM 235</strain>
    </source>
</reference>
<gene>
    <name evidence="3" type="ORF">BDD21_5467</name>
</gene>
<dbReference type="RefSeq" id="WP_120800242.1">
    <property type="nucleotide sequence ID" value="NZ_RBXL01000002.1"/>
</dbReference>
<accession>A0A495UP21</accession>
<keyword evidence="3" id="KW-0238">DNA-binding</keyword>
<evidence type="ECO:0000259" key="2">
    <source>
        <dbReference type="Pfam" id="PF11740"/>
    </source>
</evidence>
<feature type="coiled-coil region" evidence="1">
    <location>
        <begin position="80"/>
        <end position="233"/>
    </location>
</feature>
<keyword evidence="1" id="KW-0175">Coiled coil</keyword>
<dbReference type="OrthoDB" id="583532at2"/>
<name>A0A495UP21_9GAMM</name>
<evidence type="ECO:0000256" key="1">
    <source>
        <dbReference type="SAM" id="Coils"/>
    </source>
</evidence>
<dbReference type="Pfam" id="PF11740">
    <property type="entry name" value="KfrA_N"/>
    <property type="match status" value="1"/>
</dbReference>
<keyword evidence="4" id="KW-1185">Reference proteome</keyword>
<evidence type="ECO:0000313" key="4">
    <source>
        <dbReference type="Proteomes" id="UP000274556"/>
    </source>
</evidence>
<protein>
    <submittedName>
        <fullName evidence="3">Plasmid replication DNA-binding protein KfrA</fullName>
    </submittedName>
</protein>
<sequence length="249" mass="27523">MGRPGITSEQVHEAADALVSEGMSPTVVSIRTRLGGGSPNNISKWLSQWREARTELDRSASPPMPTSVETAMRGVWVAAWKAAQEQLDGEREAMASARKEIERERAEMLAEINRLDGELEAAKTEIQQVHETLDAERSAHEGTRAEVKEARAVASERKARIEQQTIELQEAQRQAAEVTAQAGRAQALAIERDRALEALEDERTARTEGERKLADLRVEVATLTERAARTDELLALVETLQRGQPQGRS</sequence>
<dbReference type="Proteomes" id="UP000274556">
    <property type="component" value="Unassembled WGS sequence"/>
</dbReference>
<dbReference type="AlphaFoldDB" id="A0A495UP21"/>
<comment type="caution">
    <text evidence="3">The sequence shown here is derived from an EMBL/GenBank/DDBJ whole genome shotgun (WGS) entry which is preliminary data.</text>
</comment>
<evidence type="ECO:0000313" key="3">
    <source>
        <dbReference type="EMBL" id="RKT37955.1"/>
    </source>
</evidence>
<organism evidence="3 4">
    <name type="scientific">Thiocapsa rosea</name>
    <dbReference type="NCBI Taxonomy" id="69360"/>
    <lineage>
        <taxon>Bacteria</taxon>
        <taxon>Pseudomonadati</taxon>
        <taxon>Pseudomonadota</taxon>
        <taxon>Gammaproteobacteria</taxon>
        <taxon>Chromatiales</taxon>
        <taxon>Chromatiaceae</taxon>
        <taxon>Thiocapsa</taxon>
    </lineage>
</organism>
<dbReference type="GO" id="GO:0003677">
    <property type="term" value="F:DNA binding"/>
    <property type="evidence" value="ECO:0007669"/>
    <property type="project" value="UniProtKB-KW"/>
</dbReference>